<accession>A0A2U8FWK0</accession>
<evidence type="ECO:0000259" key="2">
    <source>
        <dbReference type="PROSITE" id="PS50943"/>
    </source>
</evidence>
<dbReference type="InterPro" id="IPR010982">
    <property type="entry name" value="Lambda_DNA-bd_dom_sf"/>
</dbReference>
<dbReference type="KEGG" id="aon:DEH84_16305"/>
<dbReference type="SMART" id="SM00530">
    <property type="entry name" value="HTH_XRE"/>
    <property type="match status" value="1"/>
</dbReference>
<dbReference type="RefSeq" id="WP_109037845.1">
    <property type="nucleotide sequence ID" value="NZ_CP029210.1"/>
</dbReference>
<name>A0A2U8FWK0_9BURK</name>
<dbReference type="PROSITE" id="PS50943">
    <property type="entry name" value="HTH_CROC1"/>
    <property type="match status" value="1"/>
</dbReference>
<dbReference type="AlphaFoldDB" id="A0A2U8FWK0"/>
<reference evidence="3 4" key="1">
    <citation type="submission" date="2018-05" db="EMBL/GenBank/DDBJ databases">
        <title>complete genome sequence of Aquabacterium olei NBRC 110486.</title>
        <authorList>
            <person name="Tang B."/>
            <person name="Chang J."/>
            <person name="Zhang L."/>
            <person name="Yang H."/>
        </authorList>
    </citation>
    <scope>NUCLEOTIDE SEQUENCE [LARGE SCALE GENOMIC DNA]</scope>
    <source>
        <strain evidence="3 4">NBRC 110486</strain>
    </source>
</reference>
<feature type="region of interest" description="Disordered" evidence="1">
    <location>
        <begin position="1"/>
        <end position="25"/>
    </location>
</feature>
<evidence type="ECO:0000256" key="1">
    <source>
        <dbReference type="SAM" id="MobiDB-lite"/>
    </source>
</evidence>
<sequence>MMRPVQKNGESVHNSKHDSEPVALVNPPKFGARLREERLRLGLTQAEMAEIGGVKRTSQHIYESDIRVPDLHYLTRVRDAGADLGYLVLGVRQPAQGDDVMTISRSALSNIYRVVDEVCVDVDGRLLPLESRLRVFQLLCASMKGQDAGSSSLEALRNEFARFAGT</sequence>
<dbReference type="Gene3D" id="1.10.260.40">
    <property type="entry name" value="lambda repressor-like DNA-binding domains"/>
    <property type="match status" value="1"/>
</dbReference>
<dbReference type="Proteomes" id="UP000244892">
    <property type="component" value="Chromosome"/>
</dbReference>
<dbReference type="SUPFAM" id="SSF47413">
    <property type="entry name" value="lambda repressor-like DNA-binding domains"/>
    <property type="match status" value="1"/>
</dbReference>
<dbReference type="GO" id="GO:0003677">
    <property type="term" value="F:DNA binding"/>
    <property type="evidence" value="ECO:0007669"/>
    <property type="project" value="InterPro"/>
</dbReference>
<dbReference type="InterPro" id="IPR001387">
    <property type="entry name" value="Cro/C1-type_HTH"/>
</dbReference>
<evidence type="ECO:0000313" key="3">
    <source>
        <dbReference type="EMBL" id="AWI54804.1"/>
    </source>
</evidence>
<evidence type="ECO:0000313" key="4">
    <source>
        <dbReference type="Proteomes" id="UP000244892"/>
    </source>
</evidence>
<gene>
    <name evidence="3" type="ORF">DEH84_16305</name>
</gene>
<proteinExistence type="predicted"/>
<dbReference type="CDD" id="cd00093">
    <property type="entry name" value="HTH_XRE"/>
    <property type="match status" value="1"/>
</dbReference>
<feature type="domain" description="HTH cro/C1-type" evidence="2">
    <location>
        <begin position="34"/>
        <end position="87"/>
    </location>
</feature>
<keyword evidence="4" id="KW-1185">Reference proteome</keyword>
<organism evidence="3 4">
    <name type="scientific">Aquabacterium olei</name>
    <dbReference type="NCBI Taxonomy" id="1296669"/>
    <lineage>
        <taxon>Bacteria</taxon>
        <taxon>Pseudomonadati</taxon>
        <taxon>Pseudomonadota</taxon>
        <taxon>Betaproteobacteria</taxon>
        <taxon>Burkholderiales</taxon>
        <taxon>Aquabacterium</taxon>
    </lineage>
</organism>
<protein>
    <recommendedName>
        <fullName evidence="2">HTH cro/C1-type domain-containing protein</fullName>
    </recommendedName>
</protein>
<dbReference type="OrthoDB" id="7011085at2"/>
<dbReference type="EMBL" id="CP029210">
    <property type="protein sequence ID" value="AWI54804.1"/>
    <property type="molecule type" value="Genomic_DNA"/>
</dbReference>